<reference evidence="12" key="1">
    <citation type="submission" date="2020-11" db="EMBL/GenBank/DDBJ databases">
        <authorList>
            <person name="Tran Van P."/>
        </authorList>
    </citation>
    <scope>NUCLEOTIDE SEQUENCE</scope>
</reference>
<dbReference type="Pfam" id="PF18051">
    <property type="entry name" value="RPN1_C"/>
    <property type="match status" value="1"/>
</dbReference>
<dbReference type="GO" id="GO:0030234">
    <property type="term" value="F:enzyme regulator activity"/>
    <property type="evidence" value="ECO:0007669"/>
    <property type="project" value="UniProtKB-UniRule"/>
</dbReference>
<dbReference type="AlphaFoldDB" id="A0A7R9BQ41"/>
<evidence type="ECO:0000313" key="13">
    <source>
        <dbReference type="Proteomes" id="UP000678499"/>
    </source>
</evidence>
<feature type="compositionally biased region" description="Basic and acidic residues" evidence="9">
    <location>
        <begin position="606"/>
        <end position="636"/>
    </location>
</feature>
<evidence type="ECO:0000256" key="5">
    <source>
        <dbReference type="ARBA" id="ARBA00022737"/>
    </source>
</evidence>
<dbReference type="InterPro" id="IPR040892">
    <property type="entry name" value="RPN1_N"/>
</dbReference>
<dbReference type="FunFam" id="1.25.10.10:FF:000026">
    <property type="entry name" value="26S proteasome non-ATPase regulatory subunit 2"/>
    <property type="match status" value="1"/>
</dbReference>
<dbReference type="Pfam" id="PF01851">
    <property type="entry name" value="PC_rep"/>
    <property type="match status" value="2"/>
</dbReference>
<evidence type="ECO:0000256" key="1">
    <source>
        <dbReference type="ARBA" id="ARBA00002362"/>
    </source>
</evidence>
<evidence type="ECO:0000256" key="7">
    <source>
        <dbReference type="ARBA" id="ARBA00046857"/>
    </source>
</evidence>
<evidence type="ECO:0000256" key="3">
    <source>
        <dbReference type="ARBA" id="ARBA00005460"/>
    </source>
</evidence>
<comment type="function">
    <text evidence="2">Binds to the intracellular domain of tumor necrosis factor type 1 receptor. The binding domain of TRAP1 and TRAP2 resides outside the death domain of TNFR1.</text>
</comment>
<dbReference type="GO" id="GO:0008540">
    <property type="term" value="C:proteasome regulatory particle, base subcomplex"/>
    <property type="evidence" value="ECO:0007669"/>
    <property type="project" value="UniProtKB-UniRule"/>
</dbReference>
<dbReference type="InterPro" id="IPR002015">
    <property type="entry name" value="Proteasome/cyclosome_rpt"/>
</dbReference>
<dbReference type="Pfam" id="PF17781">
    <property type="entry name" value="RPN1_RPN2_N"/>
    <property type="match status" value="1"/>
</dbReference>
<dbReference type="Gene3D" id="1.25.10.10">
    <property type="entry name" value="Leucine-rich Repeat Variant"/>
    <property type="match status" value="1"/>
</dbReference>
<dbReference type="InterPro" id="IPR041433">
    <property type="entry name" value="RPN1_C"/>
</dbReference>
<dbReference type="Proteomes" id="UP000678499">
    <property type="component" value="Unassembled WGS sequence"/>
</dbReference>
<feature type="region of interest" description="Disordered" evidence="9">
    <location>
        <begin position="606"/>
        <end position="638"/>
    </location>
</feature>
<feature type="compositionally biased region" description="Basic and acidic residues" evidence="9">
    <location>
        <begin position="13"/>
        <end position="40"/>
    </location>
</feature>
<evidence type="ECO:0000256" key="9">
    <source>
        <dbReference type="SAM" id="MobiDB-lite"/>
    </source>
</evidence>
<accession>A0A7R9BQ41</accession>
<evidence type="ECO:0000313" key="12">
    <source>
        <dbReference type="EMBL" id="CAD7279216.1"/>
    </source>
</evidence>
<feature type="domain" description="RPN1 N-terminal" evidence="10">
    <location>
        <begin position="45"/>
        <end position="337"/>
    </location>
</feature>
<dbReference type="GO" id="GO:0005634">
    <property type="term" value="C:nucleus"/>
    <property type="evidence" value="ECO:0007669"/>
    <property type="project" value="TreeGrafter"/>
</dbReference>
<evidence type="ECO:0000256" key="8">
    <source>
        <dbReference type="PIRNR" id="PIRNR015965"/>
    </source>
</evidence>
<evidence type="ECO:0000259" key="10">
    <source>
        <dbReference type="Pfam" id="PF17781"/>
    </source>
</evidence>
<feature type="region of interest" description="Disordered" evidence="9">
    <location>
        <begin position="1"/>
        <end position="40"/>
    </location>
</feature>
<dbReference type="InterPro" id="IPR011989">
    <property type="entry name" value="ARM-like"/>
</dbReference>
<dbReference type="GO" id="GO:0043161">
    <property type="term" value="P:proteasome-mediated ubiquitin-dependent protein catabolic process"/>
    <property type="evidence" value="ECO:0007669"/>
    <property type="project" value="TreeGrafter"/>
</dbReference>
<evidence type="ECO:0000256" key="2">
    <source>
        <dbReference type="ARBA" id="ARBA00004031"/>
    </source>
</evidence>
<dbReference type="PANTHER" id="PTHR10943">
    <property type="entry name" value="26S PROTEASOME NON-ATPASE REGULATORY SUBUNIT"/>
    <property type="match status" value="1"/>
</dbReference>
<dbReference type="PANTHER" id="PTHR10943:SF1">
    <property type="entry name" value="26S PROTEASOME NON-ATPASE REGULATORY SUBUNIT 2"/>
    <property type="match status" value="1"/>
</dbReference>
<comment type="function">
    <text evidence="1 8">Component of the 26S proteasome, a multiprotein complex involved in the ATP-dependent degradation of ubiquitinated proteins. This complex plays a key role in the maintenance of protein homeostasis by removing misfolded or damaged proteins, which could impair cellular functions, and by removing proteins whose functions are no longer required. Therefore, the proteasome participates in numerous cellular processes, including cell cycle progression, apoptosis, or DNA damage repair.</text>
</comment>
<organism evidence="12">
    <name type="scientific">Notodromas monacha</name>
    <dbReference type="NCBI Taxonomy" id="399045"/>
    <lineage>
        <taxon>Eukaryota</taxon>
        <taxon>Metazoa</taxon>
        <taxon>Ecdysozoa</taxon>
        <taxon>Arthropoda</taxon>
        <taxon>Crustacea</taxon>
        <taxon>Oligostraca</taxon>
        <taxon>Ostracoda</taxon>
        <taxon>Podocopa</taxon>
        <taxon>Podocopida</taxon>
        <taxon>Cypridocopina</taxon>
        <taxon>Cypridoidea</taxon>
        <taxon>Cyprididae</taxon>
        <taxon>Notodromas</taxon>
    </lineage>
</organism>
<dbReference type="PIRSF" id="PIRSF015965">
    <property type="entry name" value="26S_Psome_Rpn1"/>
    <property type="match status" value="1"/>
</dbReference>
<evidence type="ECO:0000259" key="11">
    <source>
        <dbReference type="Pfam" id="PF18051"/>
    </source>
</evidence>
<evidence type="ECO:0000256" key="6">
    <source>
        <dbReference type="ARBA" id="ARBA00022942"/>
    </source>
</evidence>
<proteinExistence type="inferred from homology"/>
<dbReference type="InterPro" id="IPR016024">
    <property type="entry name" value="ARM-type_fold"/>
</dbReference>
<dbReference type="SUPFAM" id="SSF48371">
    <property type="entry name" value="ARM repeat"/>
    <property type="match status" value="1"/>
</dbReference>
<keyword evidence="6 8" id="KW-0647">Proteasome</keyword>
<gene>
    <name evidence="12" type="ORF">NMOB1V02_LOCUS6893</name>
</gene>
<sequence>MAPSTEVRPPPAVEKKPATDPKKEKEAKKAEDDLSEEDKQLRDELTMLVERLSENDTSLYMPSLETMRTLIRASTTSMTSVPKPLKFMRVHFDAMKKIHEKITDDATKKFCADIISVLSMTMSEKRECLGYKLNGSNEPIDQWGHEYVRHLAGEIAAEWGEIPENDSKKEKLLSLTNEVVPYHLQHNAEAEACDLAMEIERLDVIEKYIDNATYPRVCLYLTSCVPYVPDPENVQLLRTALRVFGKFQQYPQALRVAMQLNDMDEIKRIFEGCKDVPVRKQLAFMLCRQHIFMPTEDEDINDILSNANLNVHFLSLGRELDIMEPKIPEDIYKSHLENTRSTFAQQVDSARQNLAASFVNGFVNAGFGQDKLIMKDGTSWLYKNKEHGMLSATASLGLLLLWDVNGGLSQIDKYLYSAEDYIKSGALLACGIVSAGVRDECDPPLALLTDYVVHTNNVMRIGPILGLGLAYAGSNRPEVLELLLPVLAEANAPMELIGLAALSCGLISVGARNIEVTATVLQTLMEKTPDELKDPFAKFLPLALGLSYLGKQELADVTLTALDVLADPFRSMAKTLVEVCAYAGSGNVLKVQNLLHICSEHYDGTSAETTKKKEKKDDKDKKDDKEKGKEEKKDEPSVDLSQQQAIAVLGIALIAMGEEIGAEMCMRTFGHLLRYCEPAIRRAVPLAMGLLSVSNPQMSIVDTLSKFSHDHDPEVEYAAVLAMGLVGAGTNNARIAALLRQLAQYYYRDPNSLFMVRIAQGLVHLGKGTMTMNPYHSDKQLLSPVALAGLLATLVAALDCKHTILGKSHYLLYCLVTAIHPRMLVTFDEDLQPLPVSVRVGQAVDVVGQAGKPKTITGFQTHTTPVLLSFGERAELATEEFVPCTNVLEGFVILRKNPDYTD</sequence>
<dbReference type="EMBL" id="OA883583">
    <property type="protein sequence ID" value="CAD7279216.1"/>
    <property type="molecule type" value="Genomic_DNA"/>
</dbReference>
<keyword evidence="13" id="KW-1185">Reference proteome</keyword>
<name>A0A7R9BQ41_9CRUS</name>
<protein>
    <recommendedName>
        <fullName evidence="4 8">26S proteasome non-ATPase regulatory subunit 2</fullName>
    </recommendedName>
</protein>
<dbReference type="OrthoDB" id="10252509at2759"/>
<dbReference type="InterPro" id="IPR016643">
    <property type="entry name" value="26S_Psome_Rpn1"/>
</dbReference>
<dbReference type="GO" id="GO:0042176">
    <property type="term" value="P:regulation of protein catabolic process"/>
    <property type="evidence" value="ECO:0007669"/>
    <property type="project" value="InterPro"/>
</dbReference>
<comment type="subunit">
    <text evidence="7">Component of the 19S proteasome regulatory particle complex. The 26S proteasome consists of a 20S core particle (CP) and two 19S regulatory subunits (RP). The regulatory particle is made of a lid composed of 9 subunits, a base containing 6 ATPases and few additional components including PSMD2. Interacts with RPGRIP1L. Interacts with CRY1 in a KDM8-dependent manner. Interacts (via C-terminus) with phosphatase UBLCP1 (via ubiquitin-like domain); the interaction recruits UBLCP1 to the 19S regulatory particle where it dephosphorylates 19S subunit PSMC2/RPT1 which impairs PSMC2 ATPase activity and disrupts 26S proteasome assembly.</text>
</comment>
<dbReference type="GO" id="GO:0034515">
    <property type="term" value="C:proteasome storage granule"/>
    <property type="evidence" value="ECO:0007669"/>
    <property type="project" value="TreeGrafter"/>
</dbReference>
<dbReference type="EMBL" id="CAJPEX010001546">
    <property type="protein sequence ID" value="CAG0919368.1"/>
    <property type="molecule type" value="Genomic_DNA"/>
</dbReference>
<evidence type="ECO:0000256" key="4">
    <source>
        <dbReference type="ARBA" id="ARBA00014928"/>
    </source>
</evidence>
<feature type="domain" description="26S proteasome non-ATPase regulatory subunit RPN1 C-terminal" evidence="11">
    <location>
        <begin position="847"/>
        <end position="900"/>
    </location>
</feature>
<comment type="similarity">
    <text evidence="3 8">Belongs to the proteasome subunit S2 family.</text>
</comment>
<keyword evidence="5" id="KW-0677">Repeat</keyword>